<comment type="similarity">
    <text evidence="1">Belongs to the DeSI family.</text>
</comment>
<organism evidence="5 6">
    <name type="scientific">Eimeria tenella</name>
    <name type="common">Coccidian parasite</name>
    <dbReference type="NCBI Taxonomy" id="5802"/>
    <lineage>
        <taxon>Eukaryota</taxon>
        <taxon>Sar</taxon>
        <taxon>Alveolata</taxon>
        <taxon>Apicomplexa</taxon>
        <taxon>Conoidasida</taxon>
        <taxon>Coccidia</taxon>
        <taxon>Eucoccidiorida</taxon>
        <taxon>Eimeriorina</taxon>
        <taxon>Eimeriidae</taxon>
        <taxon>Eimeria</taxon>
    </lineage>
</organism>
<dbReference type="GO" id="GO:0101005">
    <property type="term" value="F:deubiquitinase activity"/>
    <property type="evidence" value="ECO:0007669"/>
    <property type="project" value="TreeGrafter"/>
</dbReference>
<dbReference type="PANTHER" id="PTHR12378">
    <property type="entry name" value="DESUMOYLATING ISOPEPTIDASE"/>
    <property type="match status" value="1"/>
</dbReference>
<dbReference type="VEuPathDB" id="ToxoDB:ETH_00033725"/>
<name>U6L8R4_EIMTE</name>
<dbReference type="AlphaFoldDB" id="U6L8R4"/>
<evidence type="ECO:0000313" key="6">
    <source>
        <dbReference type="Proteomes" id="UP000030747"/>
    </source>
</evidence>
<feature type="non-terminal residue" evidence="5">
    <location>
        <position position="1"/>
    </location>
</feature>
<evidence type="ECO:0000313" key="5">
    <source>
        <dbReference type="EMBL" id="CDJ44190.1"/>
    </source>
</evidence>
<evidence type="ECO:0000256" key="2">
    <source>
        <dbReference type="ARBA" id="ARBA00022670"/>
    </source>
</evidence>
<keyword evidence="2" id="KW-0645">Protease</keyword>
<reference evidence="5" key="2">
    <citation type="submission" date="2013-10" db="EMBL/GenBank/DDBJ databases">
        <authorList>
            <person name="Aslett M."/>
        </authorList>
    </citation>
    <scope>NUCLEOTIDE SEQUENCE [LARGE SCALE GENOMIC DNA]</scope>
    <source>
        <strain evidence="5">Houghton</strain>
    </source>
</reference>
<proteinExistence type="inferred from homology"/>
<dbReference type="Gene3D" id="3.90.1720.30">
    <property type="entry name" value="PPPDE domains"/>
    <property type="match status" value="1"/>
</dbReference>
<dbReference type="RefSeq" id="XP_013234939.1">
    <property type="nucleotide sequence ID" value="XM_013379485.1"/>
</dbReference>
<protein>
    <recommendedName>
        <fullName evidence="4">PPPDE domain-containing protein</fullName>
    </recommendedName>
</protein>
<dbReference type="PROSITE" id="PS51858">
    <property type="entry name" value="PPPDE"/>
    <property type="match status" value="1"/>
</dbReference>
<gene>
    <name evidence="5" type="ORF">ETH_00033725</name>
</gene>
<accession>U6L8R4</accession>
<dbReference type="GO" id="GO:0016579">
    <property type="term" value="P:protein deubiquitination"/>
    <property type="evidence" value="ECO:0007669"/>
    <property type="project" value="TreeGrafter"/>
</dbReference>
<dbReference type="OMA" id="WHTAIVI"/>
<evidence type="ECO:0000256" key="3">
    <source>
        <dbReference type="ARBA" id="ARBA00022801"/>
    </source>
</evidence>
<dbReference type="Proteomes" id="UP000030747">
    <property type="component" value="Unassembled WGS sequence"/>
</dbReference>
<keyword evidence="6" id="KW-1185">Reference proteome</keyword>
<reference evidence="5" key="1">
    <citation type="submission" date="2013-10" db="EMBL/GenBank/DDBJ databases">
        <title>Genomic analysis of the causative agents of coccidiosis in chickens.</title>
        <authorList>
            <person name="Reid A.J."/>
            <person name="Blake D."/>
            <person name="Billington K."/>
            <person name="Browne H."/>
            <person name="Dunn M."/>
            <person name="Hung S."/>
            <person name="Kawahara F."/>
            <person name="Miranda-Saavedra D."/>
            <person name="Mourier T."/>
            <person name="Nagra H."/>
            <person name="Otto T.D."/>
            <person name="Rawlings N."/>
            <person name="Sanchez A."/>
            <person name="Sanders M."/>
            <person name="Subramaniam C."/>
            <person name="Tay Y."/>
            <person name="Dear P."/>
            <person name="Doerig C."/>
            <person name="Gruber A."/>
            <person name="Parkinson J."/>
            <person name="Shirley M."/>
            <person name="Wan K.L."/>
            <person name="Berriman M."/>
            <person name="Tomley F."/>
            <person name="Pain A."/>
        </authorList>
    </citation>
    <scope>NUCLEOTIDE SEQUENCE [LARGE SCALE GENOMIC DNA]</scope>
    <source>
        <strain evidence="5">Houghton</strain>
    </source>
</reference>
<evidence type="ECO:0000259" key="4">
    <source>
        <dbReference type="PROSITE" id="PS51858"/>
    </source>
</evidence>
<feature type="domain" description="PPPDE" evidence="4">
    <location>
        <begin position="1"/>
        <end position="112"/>
    </location>
</feature>
<dbReference type="VEuPathDB" id="ToxoDB:ETH2_0944100"/>
<keyword evidence="3" id="KW-0378">Hydrolase</keyword>
<dbReference type="GeneID" id="25255811"/>
<dbReference type="Pfam" id="PF05903">
    <property type="entry name" value="Peptidase_C97"/>
    <property type="match status" value="1"/>
</dbReference>
<dbReference type="OrthoDB" id="21221at2759"/>
<dbReference type="InterPro" id="IPR008580">
    <property type="entry name" value="PPPDE_dom"/>
</dbReference>
<dbReference type="EMBL" id="HG676656">
    <property type="protein sequence ID" value="CDJ44190.1"/>
    <property type="molecule type" value="Genomic_DNA"/>
</dbReference>
<dbReference type="PANTHER" id="PTHR12378:SF80">
    <property type="entry name" value="IP06716P-RELATED"/>
    <property type="match status" value="1"/>
</dbReference>
<dbReference type="GO" id="GO:0006508">
    <property type="term" value="P:proteolysis"/>
    <property type="evidence" value="ECO:0007669"/>
    <property type="project" value="UniProtKB-KW"/>
</dbReference>
<feature type="non-terminal residue" evidence="5">
    <location>
        <position position="122"/>
    </location>
</feature>
<sequence>HTNVCVFSKEYFYMSTICICPKGCGWPGEELLKDELAMGRTQITEEELEAFLYLQRTSFTPDRYDVFQHNCNHFSQSLLRFLGAKPLPAYIATLPDRVLETVLGRIVRPIVDASVSLRKLEL</sequence>
<dbReference type="InterPro" id="IPR042266">
    <property type="entry name" value="PPPDE_sf"/>
</dbReference>
<dbReference type="SMART" id="SM01179">
    <property type="entry name" value="DUF862"/>
    <property type="match status" value="1"/>
</dbReference>
<evidence type="ECO:0000256" key="1">
    <source>
        <dbReference type="ARBA" id="ARBA00008140"/>
    </source>
</evidence>